<gene>
    <name evidence="2" type="ORF">NCGR_LOCUS38521</name>
</gene>
<dbReference type="Proteomes" id="UP000604825">
    <property type="component" value="Unassembled WGS sequence"/>
</dbReference>
<accession>A0A811Q704</accession>
<evidence type="ECO:0000313" key="2">
    <source>
        <dbReference type="EMBL" id="CAD6254924.1"/>
    </source>
</evidence>
<reference evidence="2" key="1">
    <citation type="submission" date="2020-10" db="EMBL/GenBank/DDBJ databases">
        <authorList>
            <person name="Han B."/>
            <person name="Lu T."/>
            <person name="Zhao Q."/>
            <person name="Huang X."/>
            <person name="Zhao Y."/>
        </authorList>
    </citation>
    <scope>NUCLEOTIDE SEQUENCE</scope>
</reference>
<dbReference type="AlphaFoldDB" id="A0A811Q704"/>
<dbReference type="OrthoDB" id="411615at2759"/>
<dbReference type="Pfam" id="PF14223">
    <property type="entry name" value="Retrotran_gag_2"/>
    <property type="match status" value="1"/>
</dbReference>
<protein>
    <submittedName>
        <fullName evidence="2">Uncharacterized protein</fullName>
    </submittedName>
</protein>
<keyword evidence="3" id="KW-1185">Reference proteome</keyword>
<comment type="caution">
    <text evidence="2">The sequence shown here is derived from an EMBL/GenBank/DDBJ whole genome shotgun (WGS) entry which is preliminary data.</text>
</comment>
<feature type="region of interest" description="Disordered" evidence="1">
    <location>
        <begin position="141"/>
        <end position="210"/>
    </location>
</feature>
<organism evidence="2 3">
    <name type="scientific">Miscanthus lutarioriparius</name>
    <dbReference type="NCBI Taxonomy" id="422564"/>
    <lineage>
        <taxon>Eukaryota</taxon>
        <taxon>Viridiplantae</taxon>
        <taxon>Streptophyta</taxon>
        <taxon>Embryophyta</taxon>
        <taxon>Tracheophyta</taxon>
        <taxon>Spermatophyta</taxon>
        <taxon>Magnoliopsida</taxon>
        <taxon>Liliopsida</taxon>
        <taxon>Poales</taxon>
        <taxon>Poaceae</taxon>
        <taxon>PACMAD clade</taxon>
        <taxon>Panicoideae</taxon>
        <taxon>Andropogonodae</taxon>
        <taxon>Andropogoneae</taxon>
        <taxon>Saccharinae</taxon>
        <taxon>Miscanthus</taxon>
    </lineage>
</organism>
<evidence type="ECO:0000313" key="3">
    <source>
        <dbReference type="Proteomes" id="UP000604825"/>
    </source>
</evidence>
<dbReference type="EMBL" id="CAJGYO010000009">
    <property type="protein sequence ID" value="CAD6254924.1"/>
    <property type="molecule type" value="Genomic_DNA"/>
</dbReference>
<sequence>MVSMKFDLPLLDYKTRFALWQVKMRAILAQSSDLDEALDGFGGKGQKSWTAEEKRKDHKSLSLIQLYLHNDILQEVLQEKTAAELWLKLESICMSKYLTSKMHVKMKLFTHKLQEGGSVMNHLSIFKEIVVDLVSMEVRGRPEQKTYNNNNNRDKSKNGKGRSKSRGRDKFCSLSTNVSPVGSDEEQQQHSPPILHPQNQSIADRRTKRNCGPHPRLIEECDMVHYAFSCAEQVENIHELATYNEAVVSGDREKWISAMQEEMQSLEENGTWNVVRLPRQKNVVHCKWIFKRNEGLSPSEPQRFKVSCKA</sequence>
<evidence type="ECO:0000256" key="1">
    <source>
        <dbReference type="SAM" id="MobiDB-lite"/>
    </source>
</evidence>
<proteinExistence type="predicted"/>
<name>A0A811Q704_9POAL</name>